<evidence type="ECO:0000259" key="2">
    <source>
        <dbReference type="PROSITE" id="PS50076"/>
    </source>
</evidence>
<keyword evidence="4" id="KW-1185">Reference proteome</keyword>
<comment type="caution">
    <text evidence="3">The sequence shown here is derived from an EMBL/GenBank/DDBJ whole genome shotgun (WGS) entry which is preliminary data.</text>
</comment>
<dbReference type="SUPFAM" id="SSF46565">
    <property type="entry name" value="Chaperone J-domain"/>
    <property type="match status" value="1"/>
</dbReference>
<dbReference type="Pfam" id="PF11938">
    <property type="entry name" value="DUF3456"/>
    <property type="match status" value="1"/>
</dbReference>
<dbReference type="AlphaFoldDB" id="A0A8J2WQG4"/>
<feature type="signal peptide" evidence="1">
    <location>
        <begin position="1"/>
        <end position="16"/>
    </location>
</feature>
<dbReference type="SMART" id="SM00271">
    <property type="entry name" value="DnaJ"/>
    <property type="match status" value="1"/>
</dbReference>
<proteinExistence type="predicted"/>
<dbReference type="CDD" id="cd06257">
    <property type="entry name" value="DnaJ"/>
    <property type="match status" value="1"/>
</dbReference>
<keyword evidence="1" id="KW-0732">Signal</keyword>
<protein>
    <recommendedName>
        <fullName evidence="2">J domain-containing protein</fullName>
    </recommendedName>
</protein>
<sequence length="274" mass="30309">MSLRVALLVLTAWADASTPEEASRCSACCSIVAELERNLEIEKPRMNVDLRRTLAGKDAGKVVDWATSELRTLELLEGICPAMEHYGVTRVADGAYYQRHSVSGGSVHVSGSMTIGGDKYQHDRGFLRSYCDRVVEEHEEPLGEAIRAAGLVHLARKKRGGLDASGARAALGLSDDADENDAAAAYKRLARELHPDKGGDRERFLAVVDAYEALTGREHRPYGDLYRSVCVDVVGACASEDDVEASKRFFPRYDGSAKFPRAKKRRKRRRRKEL</sequence>
<name>A0A8J2WQG4_9STRA</name>
<dbReference type="Pfam" id="PF00226">
    <property type="entry name" value="DnaJ"/>
    <property type="match status" value="1"/>
</dbReference>
<evidence type="ECO:0000256" key="1">
    <source>
        <dbReference type="SAM" id="SignalP"/>
    </source>
</evidence>
<dbReference type="Gene3D" id="1.10.287.110">
    <property type="entry name" value="DnaJ domain"/>
    <property type="match status" value="1"/>
</dbReference>
<dbReference type="OrthoDB" id="192915at2759"/>
<organism evidence="3 4">
    <name type="scientific">Pelagomonas calceolata</name>
    <dbReference type="NCBI Taxonomy" id="35677"/>
    <lineage>
        <taxon>Eukaryota</taxon>
        <taxon>Sar</taxon>
        <taxon>Stramenopiles</taxon>
        <taxon>Ochrophyta</taxon>
        <taxon>Pelagophyceae</taxon>
        <taxon>Pelagomonadales</taxon>
        <taxon>Pelagomonadaceae</taxon>
        <taxon>Pelagomonas</taxon>
    </lineage>
</organism>
<reference evidence="3" key="1">
    <citation type="submission" date="2021-11" db="EMBL/GenBank/DDBJ databases">
        <authorList>
            <consortium name="Genoscope - CEA"/>
            <person name="William W."/>
        </authorList>
    </citation>
    <scope>NUCLEOTIDE SEQUENCE</scope>
</reference>
<dbReference type="InterPro" id="IPR021852">
    <property type="entry name" value="DUF3456"/>
</dbReference>
<dbReference type="EMBL" id="CAKKNE010000005">
    <property type="protein sequence ID" value="CAH0376320.1"/>
    <property type="molecule type" value="Genomic_DNA"/>
</dbReference>
<feature type="chain" id="PRO_5035225899" description="J domain-containing protein" evidence="1">
    <location>
        <begin position="17"/>
        <end position="274"/>
    </location>
</feature>
<dbReference type="InterPro" id="IPR036869">
    <property type="entry name" value="J_dom_sf"/>
</dbReference>
<evidence type="ECO:0000313" key="4">
    <source>
        <dbReference type="Proteomes" id="UP000789595"/>
    </source>
</evidence>
<accession>A0A8J2WQG4</accession>
<gene>
    <name evidence="3" type="ORF">PECAL_5P08940</name>
</gene>
<dbReference type="PROSITE" id="PS50076">
    <property type="entry name" value="DNAJ_2"/>
    <property type="match status" value="1"/>
</dbReference>
<dbReference type="Proteomes" id="UP000789595">
    <property type="component" value="Unassembled WGS sequence"/>
</dbReference>
<dbReference type="InterPro" id="IPR001623">
    <property type="entry name" value="DnaJ_domain"/>
</dbReference>
<evidence type="ECO:0000313" key="3">
    <source>
        <dbReference type="EMBL" id="CAH0376320.1"/>
    </source>
</evidence>
<feature type="domain" description="J" evidence="2">
    <location>
        <begin position="166"/>
        <end position="227"/>
    </location>
</feature>